<dbReference type="Gene3D" id="2.60.120.380">
    <property type="match status" value="1"/>
</dbReference>
<dbReference type="Pfam" id="PF26182">
    <property type="entry name" value="Ig_NUP210_5th"/>
    <property type="match status" value="1"/>
</dbReference>
<evidence type="ECO:0000259" key="5">
    <source>
        <dbReference type="SMART" id="SM00635"/>
    </source>
</evidence>
<dbReference type="STRING" id="1121322.SAMN02745136_02906"/>
<dbReference type="AlphaFoldDB" id="A0A1M6TWR0"/>
<evidence type="ECO:0000256" key="3">
    <source>
        <dbReference type="ARBA" id="ARBA00022801"/>
    </source>
</evidence>
<dbReference type="Gene3D" id="2.40.10.10">
    <property type="entry name" value="Trypsin-like serine proteases"/>
    <property type="match status" value="2"/>
</dbReference>
<dbReference type="SUPFAM" id="SSF49373">
    <property type="entry name" value="Invasin/intimin cell-adhesion fragments"/>
    <property type="match status" value="2"/>
</dbReference>
<evidence type="ECO:0000256" key="1">
    <source>
        <dbReference type="ARBA" id="ARBA00010541"/>
    </source>
</evidence>
<dbReference type="InterPro" id="IPR043504">
    <property type="entry name" value="Peptidase_S1_PA_chymotrypsin"/>
</dbReference>
<evidence type="ECO:0000313" key="7">
    <source>
        <dbReference type="Proteomes" id="UP000184386"/>
    </source>
</evidence>
<dbReference type="PANTHER" id="PTHR43343:SF3">
    <property type="entry name" value="PROTEASE DO-LIKE 8, CHLOROPLASTIC"/>
    <property type="match status" value="1"/>
</dbReference>
<comment type="similarity">
    <text evidence="1">Belongs to the peptidase S1C family.</text>
</comment>
<feature type="signal peptide" evidence="4">
    <location>
        <begin position="1"/>
        <end position="25"/>
    </location>
</feature>
<dbReference type="InterPro" id="IPR003343">
    <property type="entry name" value="Big_2"/>
</dbReference>
<keyword evidence="2" id="KW-0645">Protease</keyword>
<organism evidence="6 7">
    <name type="scientific">Anaerocolumna jejuensis DSM 15929</name>
    <dbReference type="NCBI Taxonomy" id="1121322"/>
    <lineage>
        <taxon>Bacteria</taxon>
        <taxon>Bacillati</taxon>
        <taxon>Bacillota</taxon>
        <taxon>Clostridia</taxon>
        <taxon>Lachnospirales</taxon>
        <taxon>Lachnospiraceae</taxon>
        <taxon>Anaerocolumna</taxon>
    </lineage>
</organism>
<feature type="chain" id="PRO_5039273161" evidence="4">
    <location>
        <begin position="26"/>
        <end position="606"/>
    </location>
</feature>
<dbReference type="RefSeq" id="WP_073277153.1">
    <property type="nucleotide sequence ID" value="NZ_FRAC01000014.1"/>
</dbReference>
<evidence type="ECO:0000313" key="6">
    <source>
        <dbReference type="EMBL" id="SHK61475.1"/>
    </source>
</evidence>
<evidence type="ECO:0000256" key="2">
    <source>
        <dbReference type="ARBA" id="ARBA00022670"/>
    </source>
</evidence>
<keyword evidence="3" id="KW-0378">Hydrolase</keyword>
<dbReference type="SMART" id="SM00635">
    <property type="entry name" value="BID_2"/>
    <property type="match status" value="3"/>
</dbReference>
<feature type="domain" description="BIG2" evidence="5">
    <location>
        <begin position="182"/>
        <end position="266"/>
    </location>
</feature>
<dbReference type="Proteomes" id="UP000184386">
    <property type="component" value="Unassembled WGS sequence"/>
</dbReference>
<keyword evidence="7" id="KW-1185">Reference proteome</keyword>
<dbReference type="PRINTS" id="PR00834">
    <property type="entry name" value="PROTEASES2C"/>
</dbReference>
<dbReference type="InterPro" id="IPR001940">
    <property type="entry name" value="Peptidase_S1C"/>
</dbReference>
<dbReference type="Gene3D" id="2.60.40.1080">
    <property type="match status" value="2"/>
</dbReference>
<feature type="domain" description="BIG2" evidence="5">
    <location>
        <begin position="34"/>
        <end position="103"/>
    </location>
</feature>
<dbReference type="EMBL" id="FRAC01000014">
    <property type="protein sequence ID" value="SHK61475.1"/>
    <property type="molecule type" value="Genomic_DNA"/>
</dbReference>
<feature type="domain" description="BIG2" evidence="5">
    <location>
        <begin position="106"/>
        <end position="178"/>
    </location>
</feature>
<dbReference type="Pfam" id="PF13365">
    <property type="entry name" value="Trypsin_2"/>
    <property type="match status" value="1"/>
</dbReference>
<reference evidence="6 7" key="1">
    <citation type="submission" date="2016-11" db="EMBL/GenBank/DDBJ databases">
        <authorList>
            <person name="Jaros S."/>
            <person name="Januszkiewicz K."/>
            <person name="Wedrychowicz H."/>
        </authorList>
    </citation>
    <scope>NUCLEOTIDE SEQUENCE [LARGE SCALE GENOMIC DNA]</scope>
    <source>
        <strain evidence="6 7">DSM 15929</strain>
    </source>
</reference>
<name>A0A1M6TWR0_9FIRM</name>
<gene>
    <name evidence="6" type="ORF">SAMN02745136_02906</name>
</gene>
<dbReference type="InterPro" id="IPR054604">
    <property type="entry name" value="SbsC_Big-like"/>
</dbReference>
<evidence type="ECO:0000256" key="4">
    <source>
        <dbReference type="SAM" id="SignalP"/>
    </source>
</evidence>
<dbReference type="InterPro" id="IPR051201">
    <property type="entry name" value="Chloro_Bact_Ser_Proteases"/>
</dbReference>
<dbReference type="InterPro" id="IPR009003">
    <property type="entry name" value="Peptidase_S1_PA"/>
</dbReference>
<dbReference type="SUPFAM" id="SSF50494">
    <property type="entry name" value="Trypsin-like serine proteases"/>
    <property type="match status" value="1"/>
</dbReference>
<keyword evidence="4" id="KW-0732">Signal</keyword>
<protein>
    <submittedName>
        <fullName evidence="6">Ig-like domain (Group 2)</fullName>
    </submittedName>
</protein>
<dbReference type="Pfam" id="PF22359">
    <property type="entry name" value="Big-like"/>
    <property type="match status" value="1"/>
</dbReference>
<accession>A0A1M6TWR0</accession>
<dbReference type="PANTHER" id="PTHR43343">
    <property type="entry name" value="PEPTIDASE S12"/>
    <property type="match status" value="1"/>
</dbReference>
<dbReference type="GO" id="GO:0004252">
    <property type="term" value="F:serine-type endopeptidase activity"/>
    <property type="evidence" value="ECO:0007669"/>
    <property type="project" value="InterPro"/>
</dbReference>
<sequence>MKQIKKAALALITAASLALSPVAIPYTPVISQVQAATVKLNTTKATLYTGNTMTLKIAGTTSKISWTSSSPKVAKVSGKGVVTGLKAGHAAITASVSGKKYTCSITVKKPSINQSALKLSNGDTANLTVKGAVGSLTWKSSNPKVAAVSSKGLVTAKSVGTATVTASGKHNTYTCRVTVIKKVSRISSSAAAITLNQESYVTVTLKNSTQDDTVLYDVANENVVSCKWGDWADDEDSLKLYLIPKKKGTTTVTVKTKTGTDKATFQVTVGTDSRASATAPEATKIAEKCSPSVVQITTDIGIGTGFFIDKGVIATNYHVIKGASIVSVELKDGKEYTVKTILGYDEDLDMALLSLPGVGTPLTISKFAPKAGDTAYAIGSPMGLENTFSKGIISNASRIAEDVDYIQTDTALSTGNSGGPLLNAFGEVIGINTMQYSEGQNLNFALNITQLYRISTLDPVPVSSLTEDSDTDYSKITINEDTSKSKSIATAQDLPDGYYVTGTIDPSADSIGTDSYRITLDKYSRIGVMAATTTEYPTDLKNMHLIIADSNNKAILYDYTDDDSDGFLNIFADLPAGTYYIQVCTMPGKIYVPLPYFIFYNQYKLK</sequence>
<dbReference type="InterPro" id="IPR008964">
    <property type="entry name" value="Invasin/intimin_cell_adhesion"/>
</dbReference>
<proteinExistence type="inferred from homology"/>
<dbReference type="GO" id="GO:0006508">
    <property type="term" value="P:proteolysis"/>
    <property type="evidence" value="ECO:0007669"/>
    <property type="project" value="UniProtKB-KW"/>
</dbReference>